<evidence type="ECO:0000313" key="3">
    <source>
        <dbReference type="Proteomes" id="UP000624325"/>
    </source>
</evidence>
<organism evidence="2 3">
    <name type="scientific">Asanoa iriomotensis</name>
    <dbReference type="NCBI Taxonomy" id="234613"/>
    <lineage>
        <taxon>Bacteria</taxon>
        <taxon>Bacillati</taxon>
        <taxon>Actinomycetota</taxon>
        <taxon>Actinomycetes</taxon>
        <taxon>Micromonosporales</taxon>
        <taxon>Micromonosporaceae</taxon>
        <taxon>Asanoa</taxon>
    </lineage>
</organism>
<reference evidence="2 3" key="1">
    <citation type="submission" date="2021-01" db="EMBL/GenBank/DDBJ databases">
        <title>Whole genome shotgun sequence of Asanoa iriomotensis NBRC 100142.</title>
        <authorList>
            <person name="Komaki H."/>
            <person name="Tamura T."/>
        </authorList>
    </citation>
    <scope>NUCLEOTIDE SEQUENCE [LARGE SCALE GENOMIC DNA]</scope>
    <source>
        <strain evidence="2 3">NBRC 100142</strain>
    </source>
</reference>
<sequence length="79" mass="8331">MRGDDRLARTAAVWPASRCSTGTPALAPGRASGAEGGGFAREPLVDRDLPWRRDEPLARMAACFAGQPQAGQRPGLRGD</sequence>
<evidence type="ECO:0000256" key="1">
    <source>
        <dbReference type="SAM" id="MobiDB-lite"/>
    </source>
</evidence>
<protein>
    <submittedName>
        <fullName evidence="2">Uncharacterized protein</fullName>
    </submittedName>
</protein>
<comment type="caution">
    <text evidence="2">The sequence shown here is derived from an EMBL/GenBank/DDBJ whole genome shotgun (WGS) entry which is preliminary data.</text>
</comment>
<keyword evidence="3" id="KW-1185">Reference proteome</keyword>
<accession>A0ABQ4C8K8</accession>
<name>A0ABQ4C8K8_9ACTN</name>
<dbReference type="Proteomes" id="UP000624325">
    <property type="component" value="Unassembled WGS sequence"/>
</dbReference>
<gene>
    <name evidence="2" type="ORF">Air01nite_52120</name>
</gene>
<feature type="region of interest" description="Disordered" evidence="1">
    <location>
        <begin position="22"/>
        <end position="42"/>
    </location>
</feature>
<proteinExistence type="predicted"/>
<evidence type="ECO:0000313" key="2">
    <source>
        <dbReference type="EMBL" id="GIF59117.1"/>
    </source>
</evidence>
<dbReference type="EMBL" id="BONC01000042">
    <property type="protein sequence ID" value="GIF59117.1"/>
    <property type="molecule type" value="Genomic_DNA"/>
</dbReference>